<dbReference type="PANTHER" id="PTHR35789:SF1">
    <property type="entry name" value="SPORE GERMINATION PROTEIN B3"/>
    <property type="match status" value="1"/>
</dbReference>
<dbReference type="RefSeq" id="WP_112882249.1">
    <property type="nucleotide sequence ID" value="NZ_QLUW01000002.1"/>
</dbReference>
<keyword evidence="5" id="KW-0472">Membrane</keyword>
<evidence type="ECO:0000313" key="11">
    <source>
        <dbReference type="EMBL" id="RAP76024.1"/>
    </source>
</evidence>
<evidence type="ECO:0000256" key="8">
    <source>
        <dbReference type="SAM" id="Coils"/>
    </source>
</evidence>
<dbReference type="EMBL" id="QLUW01000002">
    <property type="protein sequence ID" value="RAP76024.1"/>
    <property type="molecule type" value="Genomic_DNA"/>
</dbReference>
<dbReference type="Pfam" id="PF05504">
    <property type="entry name" value="Spore_GerAC"/>
    <property type="match status" value="1"/>
</dbReference>
<dbReference type="GO" id="GO:0016020">
    <property type="term" value="C:membrane"/>
    <property type="evidence" value="ECO:0007669"/>
    <property type="project" value="UniProtKB-SubCell"/>
</dbReference>
<dbReference type="InterPro" id="IPR008844">
    <property type="entry name" value="Spore_GerAC-like"/>
</dbReference>
<evidence type="ECO:0008006" key="13">
    <source>
        <dbReference type="Google" id="ProtNLM"/>
    </source>
</evidence>
<accession>A0A328U7F4</accession>
<dbReference type="Gene3D" id="3.30.300.210">
    <property type="entry name" value="Nutrient germinant receptor protein C, domain 3"/>
    <property type="match status" value="1"/>
</dbReference>
<keyword evidence="12" id="KW-1185">Reference proteome</keyword>
<dbReference type="Pfam" id="PF25198">
    <property type="entry name" value="Spore_GerAC_N"/>
    <property type="match status" value="1"/>
</dbReference>
<keyword evidence="6" id="KW-0564">Palmitate</keyword>
<keyword evidence="7" id="KW-0449">Lipoprotein</keyword>
<feature type="domain" description="Spore germination GerAC-like C-terminal" evidence="9">
    <location>
        <begin position="208"/>
        <end position="374"/>
    </location>
</feature>
<name>A0A328U7F4_9BACL</name>
<dbReference type="NCBIfam" id="TIGR02887">
    <property type="entry name" value="spore_ger_x_C"/>
    <property type="match status" value="1"/>
</dbReference>
<comment type="caution">
    <text evidence="11">The sequence shown here is derived from an EMBL/GenBank/DDBJ whole genome shotgun (WGS) entry which is preliminary data.</text>
</comment>
<dbReference type="InterPro" id="IPR038501">
    <property type="entry name" value="Spore_GerAC_C_sf"/>
</dbReference>
<keyword evidence="3" id="KW-0309">Germination</keyword>
<evidence type="ECO:0000256" key="5">
    <source>
        <dbReference type="ARBA" id="ARBA00023136"/>
    </source>
</evidence>
<dbReference type="OrthoDB" id="9816067at2"/>
<protein>
    <recommendedName>
        <fullName evidence="13">Ger(X)C family spore germination protein</fullName>
    </recommendedName>
</protein>
<feature type="coiled-coil region" evidence="8">
    <location>
        <begin position="294"/>
        <end position="321"/>
    </location>
</feature>
<sequence>MNRTLNVCLIILLLVSVTTGCWNLREPDQLAFIIAAGLDLNDEGQLEIASQIAVPAALSGGENGGGGGGGKKSFVVVSGTGKNVMDAGQNLQAQLPRILFYAHRQTILIGERLAKNGVGSLTDMFIRNPKSEMRSSILVVKGGLAKDVLSVEPTFDPYISTILVREQIAVGMKPYYYRQFLSDALSQAMQPLLPAVALTPGNRYRYAGSAILNKDDNLKLVGYLNAKESAYANWIIGRQTGLSITAPVSPGNEELSLNAKSLSKKLQVDLQDQPRITVMLKGAGIITENNTSLNPTKNNDLKRIEKELSQATQEAVQALVDKVQKQYNTDIFGFGEFIHREYPNRWKTLRPKWNAMFPRLRITVKVELKCKDPGQTNSAIDSML</sequence>
<dbReference type="AlphaFoldDB" id="A0A328U7F4"/>
<comment type="similarity">
    <text evidence="2">Belongs to the GerABKC lipoprotein family.</text>
</comment>
<evidence type="ECO:0000256" key="6">
    <source>
        <dbReference type="ARBA" id="ARBA00023139"/>
    </source>
</evidence>
<keyword evidence="8" id="KW-0175">Coiled coil</keyword>
<dbReference type="PANTHER" id="PTHR35789">
    <property type="entry name" value="SPORE GERMINATION PROTEIN B3"/>
    <property type="match status" value="1"/>
</dbReference>
<dbReference type="GO" id="GO:0009847">
    <property type="term" value="P:spore germination"/>
    <property type="evidence" value="ECO:0007669"/>
    <property type="project" value="InterPro"/>
</dbReference>
<evidence type="ECO:0000313" key="12">
    <source>
        <dbReference type="Proteomes" id="UP000249260"/>
    </source>
</evidence>
<evidence type="ECO:0000256" key="2">
    <source>
        <dbReference type="ARBA" id="ARBA00007886"/>
    </source>
</evidence>
<reference evidence="11 12" key="1">
    <citation type="submission" date="2018-06" db="EMBL/GenBank/DDBJ databases">
        <title>Paenibacillus montanisoli sp. nov., isolated from mountain area soil.</title>
        <authorList>
            <person name="Wu M."/>
        </authorList>
    </citation>
    <scope>NUCLEOTIDE SEQUENCE [LARGE SCALE GENOMIC DNA]</scope>
    <source>
        <strain evidence="11 12">RA17</strain>
    </source>
</reference>
<organism evidence="11 12">
    <name type="scientific">Paenibacillus montanisoli</name>
    <dbReference type="NCBI Taxonomy" id="2081970"/>
    <lineage>
        <taxon>Bacteria</taxon>
        <taxon>Bacillati</taxon>
        <taxon>Bacillota</taxon>
        <taxon>Bacilli</taxon>
        <taxon>Bacillales</taxon>
        <taxon>Paenibacillaceae</taxon>
        <taxon>Paenibacillus</taxon>
    </lineage>
</organism>
<comment type="subcellular location">
    <subcellularLocation>
        <location evidence="1">Membrane</location>
        <topology evidence="1">Lipid-anchor</topology>
    </subcellularLocation>
</comment>
<dbReference type="Proteomes" id="UP000249260">
    <property type="component" value="Unassembled WGS sequence"/>
</dbReference>
<dbReference type="PROSITE" id="PS51257">
    <property type="entry name" value="PROKAR_LIPOPROTEIN"/>
    <property type="match status" value="1"/>
</dbReference>
<dbReference type="InterPro" id="IPR057336">
    <property type="entry name" value="GerAC_N"/>
</dbReference>
<dbReference type="Gene3D" id="6.20.190.10">
    <property type="entry name" value="Nutrient germinant receptor protein C, domain 1"/>
    <property type="match status" value="1"/>
</dbReference>
<evidence type="ECO:0000259" key="10">
    <source>
        <dbReference type="Pfam" id="PF25198"/>
    </source>
</evidence>
<evidence type="ECO:0000259" key="9">
    <source>
        <dbReference type="Pfam" id="PF05504"/>
    </source>
</evidence>
<evidence type="ECO:0000256" key="7">
    <source>
        <dbReference type="ARBA" id="ARBA00023288"/>
    </source>
</evidence>
<feature type="domain" description="Spore germination protein N-terminal" evidence="10">
    <location>
        <begin position="25"/>
        <end position="197"/>
    </location>
</feature>
<dbReference type="InterPro" id="IPR046953">
    <property type="entry name" value="Spore_GerAC-like_C"/>
</dbReference>
<gene>
    <name evidence="11" type="ORF">DL346_11400</name>
</gene>
<evidence type="ECO:0000256" key="3">
    <source>
        <dbReference type="ARBA" id="ARBA00022544"/>
    </source>
</evidence>
<proteinExistence type="inferred from homology"/>
<evidence type="ECO:0000256" key="1">
    <source>
        <dbReference type="ARBA" id="ARBA00004635"/>
    </source>
</evidence>
<keyword evidence="4" id="KW-0732">Signal</keyword>
<evidence type="ECO:0000256" key="4">
    <source>
        <dbReference type="ARBA" id="ARBA00022729"/>
    </source>
</evidence>